<dbReference type="HOGENOM" id="CLU_075045_1_1_5"/>
<comment type="function">
    <text evidence="4">Functions in the N-end rule pathway of protein degradation where it conjugates Leu, Phe and, less efficiently, Met from aminoacyl-tRNAs to the N-termini of proteins containing an N-terminal arginine or lysine.</text>
</comment>
<dbReference type="PANTHER" id="PTHR30098">
    <property type="entry name" value="LEUCYL/PHENYLALANYL-TRNA--PROTEIN TRANSFERASE"/>
    <property type="match status" value="1"/>
</dbReference>
<protein>
    <recommendedName>
        <fullName evidence="4">Leucyl/phenylalanyl-tRNA--protein transferase</fullName>
        <ecNumber evidence="4">2.3.2.6</ecNumber>
    </recommendedName>
    <alternativeName>
        <fullName evidence="4">L/F-transferase</fullName>
    </alternativeName>
    <alternativeName>
        <fullName evidence="4">Leucyltransferase</fullName>
    </alternativeName>
    <alternativeName>
        <fullName evidence="4">Phenyalanyltransferase</fullName>
    </alternativeName>
</protein>
<comment type="catalytic activity">
    <reaction evidence="4">
        <text>L-phenylalanyl-tRNA(Phe) + an N-terminal L-alpha-aminoacyl-[protein] = an N-terminal L-phenylalanyl-L-alpha-aminoacyl-[protein] + tRNA(Phe)</text>
        <dbReference type="Rhea" id="RHEA:43632"/>
        <dbReference type="Rhea" id="RHEA-COMP:9668"/>
        <dbReference type="Rhea" id="RHEA-COMP:9699"/>
        <dbReference type="Rhea" id="RHEA-COMP:10636"/>
        <dbReference type="Rhea" id="RHEA-COMP:10637"/>
        <dbReference type="ChEBI" id="CHEBI:78442"/>
        <dbReference type="ChEBI" id="CHEBI:78531"/>
        <dbReference type="ChEBI" id="CHEBI:78597"/>
        <dbReference type="ChEBI" id="CHEBI:83561"/>
        <dbReference type="EC" id="2.3.2.6"/>
    </reaction>
</comment>
<evidence type="ECO:0000313" key="5">
    <source>
        <dbReference type="EMBL" id="ACT56742.1"/>
    </source>
</evidence>
<dbReference type="Proteomes" id="UP000002744">
    <property type="component" value="Chromosome"/>
</dbReference>
<dbReference type="GO" id="GO:0005737">
    <property type="term" value="C:cytoplasm"/>
    <property type="evidence" value="ECO:0007669"/>
    <property type="project" value="UniProtKB-SubCell"/>
</dbReference>
<reference evidence="5 6" key="1">
    <citation type="journal article" date="2009" name="Mol. Plant Microbe Interact.">
        <title>Complete genome sequence of citrus huanglongbing bacterium, 'Candidatus Liberibacter asiaticus' obtained through metagenomics.</title>
        <authorList>
            <person name="Duan Y."/>
            <person name="Zhou L."/>
            <person name="Hall D.G."/>
            <person name="Li W."/>
            <person name="Doddapaneni H."/>
            <person name="Lin H."/>
            <person name="Liu L."/>
            <person name="Vahling C.M."/>
            <person name="Gabriel D.W."/>
            <person name="Williams K.P."/>
            <person name="Dickerman A."/>
            <person name="Sun Y."/>
            <person name="Gottwald T."/>
        </authorList>
    </citation>
    <scope>NUCLEOTIDE SEQUENCE [LARGE SCALE GENOMIC DNA]</scope>
    <source>
        <strain evidence="6">psy62</strain>
    </source>
</reference>
<dbReference type="EC" id="2.3.2.6" evidence="4"/>
<comment type="subcellular location">
    <subcellularLocation>
        <location evidence="4">Cytoplasm</location>
    </subcellularLocation>
</comment>
<dbReference type="Gene3D" id="3.40.630.70">
    <property type="entry name" value="Leucyl/phenylalanyl-tRNA-protein transferase, C-terminal domain"/>
    <property type="match status" value="1"/>
</dbReference>
<comment type="similarity">
    <text evidence="4">Belongs to the L/F-transferase family.</text>
</comment>
<dbReference type="FunFam" id="3.40.630.70:FF:000001">
    <property type="entry name" value="Leucyl/phenylalanyl-tRNA--protein transferase"/>
    <property type="match status" value="1"/>
</dbReference>
<dbReference type="Pfam" id="PF03588">
    <property type="entry name" value="Leu_Phe_trans"/>
    <property type="match status" value="1"/>
</dbReference>
<dbReference type="KEGG" id="las:CLIBASIA_00770"/>
<evidence type="ECO:0000313" key="6">
    <source>
        <dbReference type="Proteomes" id="UP000002744"/>
    </source>
</evidence>
<dbReference type="EMBL" id="CP001677">
    <property type="protein sequence ID" value="ACT56742.1"/>
    <property type="molecule type" value="Genomic_DNA"/>
</dbReference>
<keyword evidence="1 4" id="KW-0963">Cytoplasm</keyword>
<dbReference type="GO" id="GO:0008914">
    <property type="term" value="F:leucyl-tRNA--protein transferase activity"/>
    <property type="evidence" value="ECO:0007669"/>
    <property type="project" value="UniProtKB-UniRule"/>
</dbReference>
<dbReference type="PANTHER" id="PTHR30098:SF2">
    <property type="entry name" value="LEUCYL_PHENYLALANYL-TRNA--PROTEIN TRANSFERASE"/>
    <property type="match status" value="1"/>
</dbReference>
<dbReference type="NCBIfam" id="TIGR00667">
    <property type="entry name" value="aat"/>
    <property type="match status" value="1"/>
</dbReference>
<evidence type="ECO:0000256" key="1">
    <source>
        <dbReference type="ARBA" id="ARBA00022490"/>
    </source>
</evidence>
<evidence type="ECO:0000256" key="4">
    <source>
        <dbReference type="HAMAP-Rule" id="MF_00688"/>
    </source>
</evidence>
<dbReference type="SMR" id="C6XHJ9"/>
<evidence type="ECO:0000256" key="3">
    <source>
        <dbReference type="ARBA" id="ARBA00023315"/>
    </source>
</evidence>
<name>C6XHJ9_LIBAP</name>
<dbReference type="InterPro" id="IPR042203">
    <property type="entry name" value="Leu/Phe-tRNA_Trfase_C"/>
</dbReference>
<sequence>MADSANSQDISWIKPLRRGIIPLETFHTPKRLKKYIRRELYDIRINTAFESVISACAQKTQKRPTTWINMTIQKAYIDLFYMGYAHTIEAWKKDVLVGGLYGVSLGAVFFGESMFSHMENASKICLTHLVKHLKKRQFLLLDIQFITNHLRQFGAIEITHVQYAKLLENALKHPEISFL</sequence>
<gene>
    <name evidence="4 5" type="primary">aat</name>
    <name evidence="5" type="ordered locus">CLIBASIA_00770</name>
</gene>
<proteinExistence type="inferred from homology"/>
<organism evidence="5 6">
    <name type="scientific">Liberibacter asiaticus (strain psy62)</name>
    <dbReference type="NCBI Taxonomy" id="537021"/>
    <lineage>
        <taxon>Bacteria</taxon>
        <taxon>Pseudomonadati</taxon>
        <taxon>Pseudomonadota</taxon>
        <taxon>Alphaproteobacteria</taxon>
        <taxon>Hyphomicrobiales</taxon>
        <taxon>Rhizobiaceae</taxon>
        <taxon>Liberibacter</taxon>
    </lineage>
</organism>
<dbReference type="GO" id="GO:0030163">
    <property type="term" value="P:protein catabolic process"/>
    <property type="evidence" value="ECO:0007669"/>
    <property type="project" value="UniProtKB-UniRule"/>
</dbReference>
<dbReference type="AlphaFoldDB" id="C6XHJ9"/>
<dbReference type="eggNOG" id="COG2360">
    <property type="taxonomic scope" value="Bacteria"/>
</dbReference>
<reference evidence="5 6" key="2">
    <citation type="journal article" date="2011" name="Appl. Environ. Microbiol.">
        <title>Diversity and plasticity of the intracellular plant pathogen and insect symbiont, 'Candidatus Liberibacter asiaticus', revealed by hyper variable prophage genes with intragenic tandem repeats.</title>
        <authorList>
            <person name="Zhou L."/>
            <person name="Powell C.A."/>
            <person name="Hoffman M.T."/>
            <person name="Li W."/>
            <person name="Fan G."/>
            <person name="Liu B."/>
            <person name="Lin H."/>
            <person name="Duan Y."/>
        </authorList>
    </citation>
    <scope>NUCLEOTIDE SEQUENCE [LARGE SCALE GENOMIC DNA]</scope>
    <source>
        <strain evidence="6">psy62</strain>
    </source>
</reference>
<dbReference type="InterPro" id="IPR004616">
    <property type="entry name" value="Leu/Phe-tRNA_Trfase"/>
</dbReference>
<dbReference type="SUPFAM" id="SSF55729">
    <property type="entry name" value="Acyl-CoA N-acyltransferases (Nat)"/>
    <property type="match status" value="1"/>
</dbReference>
<evidence type="ECO:0000256" key="2">
    <source>
        <dbReference type="ARBA" id="ARBA00022679"/>
    </source>
</evidence>
<dbReference type="STRING" id="537021.CLIBASIA_00770"/>
<comment type="catalytic activity">
    <reaction evidence="4">
        <text>N-terminal L-lysyl-[protein] + L-leucyl-tRNA(Leu) = N-terminal L-leucyl-L-lysyl-[protein] + tRNA(Leu) + H(+)</text>
        <dbReference type="Rhea" id="RHEA:12340"/>
        <dbReference type="Rhea" id="RHEA-COMP:9613"/>
        <dbReference type="Rhea" id="RHEA-COMP:9622"/>
        <dbReference type="Rhea" id="RHEA-COMP:12670"/>
        <dbReference type="Rhea" id="RHEA-COMP:12671"/>
        <dbReference type="ChEBI" id="CHEBI:15378"/>
        <dbReference type="ChEBI" id="CHEBI:65249"/>
        <dbReference type="ChEBI" id="CHEBI:78442"/>
        <dbReference type="ChEBI" id="CHEBI:78494"/>
        <dbReference type="ChEBI" id="CHEBI:133043"/>
        <dbReference type="EC" id="2.3.2.6"/>
    </reaction>
</comment>
<comment type="catalytic activity">
    <reaction evidence="4">
        <text>N-terminal L-arginyl-[protein] + L-leucyl-tRNA(Leu) = N-terminal L-leucyl-L-arginyl-[protein] + tRNA(Leu) + H(+)</text>
        <dbReference type="Rhea" id="RHEA:50416"/>
        <dbReference type="Rhea" id="RHEA-COMP:9613"/>
        <dbReference type="Rhea" id="RHEA-COMP:9622"/>
        <dbReference type="Rhea" id="RHEA-COMP:12672"/>
        <dbReference type="Rhea" id="RHEA-COMP:12673"/>
        <dbReference type="ChEBI" id="CHEBI:15378"/>
        <dbReference type="ChEBI" id="CHEBI:64719"/>
        <dbReference type="ChEBI" id="CHEBI:78442"/>
        <dbReference type="ChEBI" id="CHEBI:78494"/>
        <dbReference type="ChEBI" id="CHEBI:133044"/>
        <dbReference type="EC" id="2.3.2.6"/>
    </reaction>
</comment>
<dbReference type="HAMAP" id="MF_00688">
    <property type="entry name" value="Leu_Phe_trans"/>
    <property type="match status" value="1"/>
</dbReference>
<dbReference type="InterPro" id="IPR016181">
    <property type="entry name" value="Acyl_CoA_acyltransferase"/>
</dbReference>
<accession>C6XHJ9</accession>
<keyword evidence="2 4" id="KW-0808">Transferase</keyword>
<keyword evidence="3 4" id="KW-0012">Acyltransferase</keyword>